<dbReference type="Proteomes" id="UP001501725">
    <property type="component" value="Unassembled WGS sequence"/>
</dbReference>
<dbReference type="InterPro" id="IPR005821">
    <property type="entry name" value="Ion_trans_dom"/>
</dbReference>
<dbReference type="EMBL" id="BAABGY010000008">
    <property type="protein sequence ID" value="GAA4334365.1"/>
    <property type="molecule type" value="Genomic_DNA"/>
</dbReference>
<name>A0ABP8H4S9_9BACT</name>
<protein>
    <recommendedName>
        <fullName evidence="12">Ion transport domain-containing protein</fullName>
    </recommendedName>
</protein>
<feature type="domain" description="Ion transport" evidence="12">
    <location>
        <begin position="7"/>
        <end position="151"/>
    </location>
</feature>
<evidence type="ECO:0000256" key="9">
    <source>
        <dbReference type="ARBA" id="ARBA00023136"/>
    </source>
</evidence>
<dbReference type="InterPro" id="IPR028325">
    <property type="entry name" value="VG_K_chnl"/>
</dbReference>
<evidence type="ECO:0000313" key="13">
    <source>
        <dbReference type="EMBL" id="GAA4334365.1"/>
    </source>
</evidence>
<evidence type="ECO:0000256" key="8">
    <source>
        <dbReference type="ARBA" id="ARBA00023065"/>
    </source>
</evidence>
<keyword evidence="5" id="KW-0631">Potassium channel</keyword>
<feature type="transmembrane region" description="Helical" evidence="11">
    <location>
        <begin position="126"/>
        <end position="146"/>
    </location>
</feature>
<dbReference type="PANTHER" id="PTHR11537">
    <property type="entry name" value="VOLTAGE-GATED POTASSIUM CHANNEL"/>
    <property type="match status" value="1"/>
</dbReference>
<sequence length="163" mass="18229">MASSGAIVDVLAILPFYLPYLIGYDLRFIRLLRLTRLLRFFKLGRYVGAFRMIRQVFRAKKEELILSLSITLLLIVVASCIMYFVEHDAQPTKFSSIPETMWWSVATLTTAGYGDVYPVTMLGKTLTAIISILGVGMFALHAGILASGFSESWKVNGDLPTLR</sequence>
<evidence type="ECO:0000256" key="1">
    <source>
        <dbReference type="ARBA" id="ARBA00004141"/>
    </source>
</evidence>
<reference evidence="14" key="1">
    <citation type="journal article" date="2019" name="Int. J. Syst. Evol. Microbiol.">
        <title>The Global Catalogue of Microorganisms (GCM) 10K type strain sequencing project: providing services to taxonomists for standard genome sequencing and annotation.</title>
        <authorList>
            <consortium name="The Broad Institute Genomics Platform"/>
            <consortium name="The Broad Institute Genome Sequencing Center for Infectious Disease"/>
            <person name="Wu L."/>
            <person name="Ma J."/>
        </authorList>
    </citation>
    <scope>NUCLEOTIDE SEQUENCE [LARGE SCALE GENOMIC DNA]</scope>
    <source>
        <strain evidence="14">JCM 17919</strain>
    </source>
</reference>
<keyword evidence="2" id="KW-0813">Transport</keyword>
<keyword evidence="3" id="KW-0633">Potassium transport</keyword>
<dbReference type="Gene3D" id="1.10.287.70">
    <property type="match status" value="1"/>
</dbReference>
<keyword evidence="9 11" id="KW-0472">Membrane</keyword>
<gene>
    <name evidence="13" type="ORF">GCM10023184_28350</name>
</gene>
<keyword evidence="7 11" id="KW-1133">Transmembrane helix</keyword>
<comment type="caution">
    <text evidence="13">The sequence shown here is derived from an EMBL/GenBank/DDBJ whole genome shotgun (WGS) entry which is preliminary data.</text>
</comment>
<keyword evidence="14" id="KW-1185">Reference proteome</keyword>
<evidence type="ECO:0000256" key="7">
    <source>
        <dbReference type="ARBA" id="ARBA00022989"/>
    </source>
</evidence>
<evidence type="ECO:0000313" key="14">
    <source>
        <dbReference type="Proteomes" id="UP001501725"/>
    </source>
</evidence>
<evidence type="ECO:0000256" key="5">
    <source>
        <dbReference type="ARBA" id="ARBA00022826"/>
    </source>
</evidence>
<dbReference type="PRINTS" id="PR00169">
    <property type="entry name" value="KCHANNEL"/>
</dbReference>
<keyword evidence="10" id="KW-0407">Ion channel</keyword>
<dbReference type="PANTHER" id="PTHR11537:SF254">
    <property type="entry name" value="POTASSIUM VOLTAGE-GATED CHANNEL PROTEIN SHAB"/>
    <property type="match status" value="1"/>
</dbReference>
<dbReference type="Pfam" id="PF00520">
    <property type="entry name" value="Ion_trans"/>
    <property type="match status" value="1"/>
</dbReference>
<evidence type="ECO:0000256" key="4">
    <source>
        <dbReference type="ARBA" id="ARBA00022692"/>
    </source>
</evidence>
<accession>A0ABP8H4S9</accession>
<evidence type="ECO:0000256" key="3">
    <source>
        <dbReference type="ARBA" id="ARBA00022538"/>
    </source>
</evidence>
<evidence type="ECO:0000256" key="2">
    <source>
        <dbReference type="ARBA" id="ARBA00022448"/>
    </source>
</evidence>
<keyword evidence="6" id="KW-0630">Potassium</keyword>
<dbReference type="SUPFAM" id="SSF81324">
    <property type="entry name" value="Voltage-gated potassium channels"/>
    <property type="match status" value="1"/>
</dbReference>
<evidence type="ECO:0000259" key="12">
    <source>
        <dbReference type="Pfam" id="PF00520"/>
    </source>
</evidence>
<evidence type="ECO:0000256" key="6">
    <source>
        <dbReference type="ARBA" id="ARBA00022958"/>
    </source>
</evidence>
<evidence type="ECO:0000256" key="10">
    <source>
        <dbReference type="ARBA" id="ARBA00023303"/>
    </source>
</evidence>
<organism evidence="13 14">
    <name type="scientific">Flaviaesturariibacter amylovorans</name>
    <dbReference type="NCBI Taxonomy" id="1084520"/>
    <lineage>
        <taxon>Bacteria</taxon>
        <taxon>Pseudomonadati</taxon>
        <taxon>Bacteroidota</taxon>
        <taxon>Chitinophagia</taxon>
        <taxon>Chitinophagales</taxon>
        <taxon>Chitinophagaceae</taxon>
        <taxon>Flaviaestuariibacter</taxon>
    </lineage>
</organism>
<feature type="transmembrane region" description="Helical" evidence="11">
    <location>
        <begin position="64"/>
        <end position="85"/>
    </location>
</feature>
<feature type="transmembrane region" description="Helical" evidence="11">
    <location>
        <begin position="6"/>
        <end position="26"/>
    </location>
</feature>
<comment type="subcellular location">
    <subcellularLocation>
        <location evidence="1">Membrane</location>
        <topology evidence="1">Multi-pass membrane protein</topology>
    </subcellularLocation>
</comment>
<keyword evidence="4 11" id="KW-0812">Transmembrane</keyword>
<keyword evidence="8" id="KW-0406">Ion transport</keyword>
<proteinExistence type="predicted"/>
<evidence type="ECO:0000256" key="11">
    <source>
        <dbReference type="SAM" id="Phobius"/>
    </source>
</evidence>